<dbReference type="GO" id="GO:0006013">
    <property type="term" value="P:mannose metabolic process"/>
    <property type="evidence" value="ECO:0007669"/>
    <property type="project" value="InterPro"/>
</dbReference>
<dbReference type="AlphaFoldDB" id="A0A820M368"/>
<feature type="non-terminal residue" evidence="2">
    <location>
        <position position="1"/>
    </location>
</feature>
<dbReference type="InterPro" id="IPR011330">
    <property type="entry name" value="Glyco_hydro/deAcase_b/a-brl"/>
</dbReference>
<dbReference type="PANTHER" id="PTHR11607">
    <property type="entry name" value="ALPHA-MANNOSIDASE"/>
    <property type="match status" value="1"/>
</dbReference>
<sequence length="131" mass="15172">GFRFIKDELRTCSQPAVAWQLDLFGHGREINSLFAHMGYDAILFGRLDYQEKEQRTNEKTLQMVWKVDENAPESKQWLFTGILPNLYHPPETLGLKSDVVGSLLRPSDVETMQESASIYSRRLLEELEKQV</sequence>
<dbReference type="PANTHER" id="PTHR11607:SF3">
    <property type="entry name" value="LYSOSOMAL ALPHA-MANNOSIDASE"/>
    <property type="match status" value="1"/>
</dbReference>
<proteinExistence type="predicted"/>
<dbReference type="GO" id="GO:0004559">
    <property type="term" value="F:alpha-mannosidase activity"/>
    <property type="evidence" value="ECO:0007669"/>
    <property type="project" value="InterPro"/>
</dbReference>
<name>A0A820M368_9BILA</name>
<organism evidence="2 3">
    <name type="scientific">Adineta steineri</name>
    <dbReference type="NCBI Taxonomy" id="433720"/>
    <lineage>
        <taxon>Eukaryota</taxon>
        <taxon>Metazoa</taxon>
        <taxon>Spiralia</taxon>
        <taxon>Gnathifera</taxon>
        <taxon>Rotifera</taxon>
        <taxon>Eurotatoria</taxon>
        <taxon>Bdelloidea</taxon>
        <taxon>Adinetida</taxon>
        <taxon>Adinetidae</taxon>
        <taxon>Adineta</taxon>
    </lineage>
</organism>
<dbReference type="Gene3D" id="3.20.110.10">
    <property type="entry name" value="Glycoside hydrolase 38, N terminal domain"/>
    <property type="match status" value="1"/>
</dbReference>
<reference evidence="2" key="1">
    <citation type="submission" date="2021-02" db="EMBL/GenBank/DDBJ databases">
        <authorList>
            <person name="Nowell W R."/>
        </authorList>
    </citation>
    <scope>NUCLEOTIDE SEQUENCE</scope>
</reference>
<dbReference type="EMBL" id="CAJOAZ010022454">
    <property type="protein sequence ID" value="CAF4365869.1"/>
    <property type="molecule type" value="Genomic_DNA"/>
</dbReference>
<evidence type="ECO:0000259" key="1">
    <source>
        <dbReference type="Pfam" id="PF01074"/>
    </source>
</evidence>
<accession>A0A820M368</accession>
<protein>
    <recommendedName>
        <fullName evidence="1">Glycoside hydrolase family 38 N-terminal domain-containing protein</fullName>
    </recommendedName>
</protein>
<comment type="caution">
    <text evidence="2">The sequence shown here is derived from an EMBL/GenBank/DDBJ whole genome shotgun (WGS) entry which is preliminary data.</text>
</comment>
<dbReference type="InterPro" id="IPR000602">
    <property type="entry name" value="Glyco_hydro_38_N"/>
</dbReference>
<dbReference type="GO" id="GO:0005764">
    <property type="term" value="C:lysosome"/>
    <property type="evidence" value="ECO:0007669"/>
    <property type="project" value="TreeGrafter"/>
</dbReference>
<evidence type="ECO:0000313" key="3">
    <source>
        <dbReference type="Proteomes" id="UP000663844"/>
    </source>
</evidence>
<dbReference type="InterPro" id="IPR027291">
    <property type="entry name" value="Glyco_hydro_38_N_sf"/>
</dbReference>
<dbReference type="Proteomes" id="UP000663844">
    <property type="component" value="Unassembled WGS sequence"/>
</dbReference>
<dbReference type="Pfam" id="PF01074">
    <property type="entry name" value="Glyco_hydro_38N"/>
    <property type="match status" value="1"/>
</dbReference>
<dbReference type="SUPFAM" id="SSF88713">
    <property type="entry name" value="Glycoside hydrolase/deacetylase"/>
    <property type="match status" value="1"/>
</dbReference>
<evidence type="ECO:0000313" key="2">
    <source>
        <dbReference type="EMBL" id="CAF4365869.1"/>
    </source>
</evidence>
<gene>
    <name evidence="2" type="ORF">OXD698_LOCUS49568</name>
</gene>
<feature type="domain" description="Glycoside hydrolase family 38 N-terminal" evidence="1">
    <location>
        <begin position="1"/>
        <end position="97"/>
    </location>
</feature>
<dbReference type="InterPro" id="IPR050843">
    <property type="entry name" value="Glycosyl_Hydrlase_38"/>
</dbReference>